<accession>A0A3B0VJS4</accession>
<feature type="transmembrane region" description="Helical" evidence="1">
    <location>
        <begin position="54"/>
        <end position="75"/>
    </location>
</feature>
<proteinExistence type="predicted"/>
<reference evidence="2" key="1">
    <citation type="submission" date="2018-06" db="EMBL/GenBank/DDBJ databases">
        <authorList>
            <person name="Zhirakovskaya E."/>
        </authorList>
    </citation>
    <scope>NUCLEOTIDE SEQUENCE</scope>
</reference>
<name>A0A3B0VJS4_9ZZZZ</name>
<keyword evidence="1" id="KW-1133">Transmembrane helix</keyword>
<feature type="transmembrane region" description="Helical" evidence="1">
    <location>
        <begin position="91"/>
        <end position="110"/>
    </location>
</feature>
<keyword evidence="1" id="KW-0472">Membrane</keyword>
<dbReference type="AlphaFoldDB" id="A0A3B0VJS4"/>
<organism evidence="2">
    <name type="scientific">hydrothermal vent metagenome</name>
    <dbReference type="NCBI Taxonomy" id="652676"/>
    <lineage>
        <taxon>unclassified sequences</taxon>
        <taxon>metagenomes</taxon>
        <taxon>ecological metagenomes</taxon>
    </lineage>
</organism>
<gene>
    <name evidence="2" type="ORF">MNBD_DELTA04-1324</name>
</gene>
<feature type="non-terminal residue" evidence="2">
    <location>
        <position position="116"/>
    </location>
</feature>
<evidence type="ECO:0000313" key="2">
    <source>
        <dbReference type="EMBL" id="VAW40563.1"/>
    </source>
</evidence>
<keyword evidence="1" id="KW-0812">Transmembrane</keyword>
<evidence type="ECO:0000256" key="1">
    <source>
        <dbReference type="SAM" id="Phobius"/>
    </source>
</evidence>
<dbReference type="EMBL" id="UOEY01000105">
    <property type="protein sequence ID" value="VAW40563.1"/>
    <property type="molecule type" value="Genomic_DNA"/>
</dbReference>
<protein>
    <submittedName>
        <fullName evidence="2">Uncharacterized protein</fullName>
    </submittedName>
</protein>
<sequence length="116" mass="13286">MWIRKNFTQPAPDTGDVARRFLSRRTIIGIVAAATLLPATPALAVQSHGAPEGLYVHMLAHVFYFAALLFLLWILRKRPPGHSAAWRNFKLALIFFLLWNTDTFIVHWLYSRLPDT</sequence>